<keyword evidence="2" id="KW-0812">Transmembrane</keyword>
<dbReference type="AlphaFoldDB" id="A0A010QHE1"/>
<evidence type="ECO:0000256" key="2">
    <source>
        <dbReference type="SAM" id="Phobius"/>
    </source>
</evidence>
<accession>A0A010QHE1</accession>
<dbReference type="Proteomes" id="UP000020467">
    <property type="component" value="Unassembled WGS sequence"/>
</dbReference>
<protein>
    <submittedName>
        <fullName evidence="3">Major facilitator superfamily transporter</fullName>
    </submittedName>
</protein>
<evidence type="ECO:0000313" key="4">
    <source>
        <dbReference type="Proteomes" id="UP000020467"/>
    </source>
</evidence>
<feature type="compositionally biased region" description="Basic and acidic residues" evidence="1">
    <location>
        <begin position="55"/>
        <end position="69"/>
    </location>
</feature>
<name>A0A010QHE1_9PEZI</name>
<sequence length="179" mass="19770">MRTFAALYLTPYDALQPGIGLASPGHVSRLLHLRESRSRILNPEIQGRPSGGADEATRSSSDGHEKNNSEWDWNTVTHGPMNWVRKYKIRKVVMLSLVSLGTSITTPARAQLVEEFGLTMSLVIGAFVVDRKGLRWTQWTLLFSFFAAISYVFSTVQGFGIGQEDLVSISIAVESVQAV</sequence>
<keyword evidence="4" id="KW-1185">Reference proteome</keyword>
<evidence type="ECO:0000256" key="1">
    <source>
        <dbReference type="SAM" id="MobiDB-lite"/>
    </source>
</evidence>
<keyword evidence="2" id="KW-1133">Transmembrane helix</keyword>
<comment type="caution">
    <text evidence="3">The sequence shown here is derived from an EMBL/GenBank/DDBJ whole genome shotgun (WGS) entry which is preliminary data.</text>
</comment>
<feature type="transmembrane region" description="Helical" evidence="2">
    <location>
        <begin position="141"/>
        <end position="161"/>
    </location>
</feature>
<dbReference type="HOGENOM" id="CLU_1503323_0_0_1"/>
<proteinExistence type="predicted"/>
<gene>
    <name evidence="3" type="ORF">CFIO01_02102</name>
</gene>
<keyword evidence="2" id="KW-0472">Membrane</keyword>
<organism evidence="3 4">
    <name type="scientific">Colletotrichum fioriniae PJ7</name>
    <dbReference type="NCBI Taxonomy" id="1445577"/>
    <lineage>
        <taxon>Eukaryota</taxon>
        <taxon>Fungi</taxon>
        <taxon>Dikarya</taxon>
        <taxon>Ascomycota</taxon>
        <taxon>Pezizomycotina</taxon>
        <taxon>Sordariomycetes</taxon>
        <taxon>Hypocreomycetidae</taxon>
        <taxon>Glomerellales</taxon>
        <taxon>Glomerellaceae</taxon>
        <taxon>Colletotrichum</taxon>
        <taxon>Colletotrichum acutatum species complex</taxon>
    </lineage>
</organism>
<reference evidence="3 4" key="1">
    <citation type="submission" date="2014-02" db="EMBL/GenBank/DDBJ databases">
        <title>The genome sequence of Colletotrichum fioriniae PJ7.</title>
        <authorList>
            <person name="Baroncelli R."/>
            <person name="Thon M.R."/>
        </authorList>
    </citation>
    <scope>NUCLEOTIDE SEQUENCE [LARGE SCALE GENOMIC DNA]</scope>
    <source>
        <strain evidence="3 4">PJ7</strain>
    </source>
</reference>
<dbReference type="EMBL" id="JARH01000559">
    <property type="protein sequence ID" value="EXF79367.1"/>
    <property type="molecule type" value="Genomic_DNA"/>
</dbReference>
<feature type="region of interest" description="Disordered" evidence="1">
    <location>
        <begin position="42"/>
        <end position="71"/>
    </location>
</feature>
<dbReference type="KEGG" id="cfj:CFIO01_02102"/>
<evidence type="ECO:0000313" key="3">
    <source>
        <dbReference type="EMBL" id="EXF79367.1"/>
    </source>
</evidence>